<reference evidence="2" key="1">
    <citation type="submission" date="2016-02" db="EMBL/GenBank/DDBJ databases">
        <title>Draft genome sequence of Microdochium bolleyi, a fungal endophyte of beachgrass.</title>
        <authorList>
            <consortium name="DOE Joint Genome Institute"/>
            <person name="David A.S."/>
            <person name="May G."/>
            <person name="Haridas S."/>
            <person name="Lim J."/>
            <person name="Wang M."/>
            <person name="Labutti K."/>
            <person name="Lipzen A."/>
            <person name="Barry K."/>
            <person name="Grigoriev I.V."/>
        </authorList>
    </citation>
    <scope>NUCLEOTIDE SEQUENCE [LARGE SCALE GENOMIC DNA]</scope>
    <source>
        <strain evidence="2">J235TASD1</strain>
    </source>
</reference>
<accession>A0A136IQT9</accession>
<dbReference type="EMBL" id="KQ964263">
    <property type="protein sequence ID" value="KXJ87297.1"/>
    <property type="molecule type" value="Genomic_DNA"/>
</dbReference>
<sequence length="403" mass="42968">MGFWSSLVEGAKSAGGWVLDHAGDIAGAVGTVARIAGKVILLEDGTLDHASHLEDFHKNFKLASFKLQQTAKGVVLKGSLDAKEAELRASNAHDYSAENVNLDSFTGVWKSPSTLVKGQPVVTMYSDLSKWLASLGVPATATVDIAQSFGKTIFANESSTLADPNTISSISFNISDPNGAWTLDCAHAYYALPLQAKVNDKCWHSCIYGKFHPSNKFLAMQALNRRKSNVSTIVRTNTVPKGTVATWIINATIDWGTTVIAAAIQDKFNKAWDSTGEKDKRTLVTSNLLGTSQSVQVQGNHTDDPSSIRQAVIQLAARTLTAYLAEAGGKPGNSGDIPDGTGMVEADWIDTLAIDGIDEPPVIKCTSATQGLTTASRATLATEMPTSVPQVRITKSQIVFQSE</sequence>
<gene>
    <name evidence="1" type="ORF">Micbo1qcDRAFT_179169</name>
</gene>
<evidence type="ECO:0000313" key="1">
    <source>
        <dbReference type="EMBL" id="KXJ87297.1"/>
    </source>
</evidence>
<organism evidence="1 2">
    <name type="scientific">Microdochium bolleyi</name>
    <dbReference type="NCBI Taxonomy" id="196109"/>
    <lineage>
        <taxon>Eukaryota</taxon>
        <taxon>Fungi</taxon>
        <taxon>Dikarya</taxon>
        <taxon>Ascomycota</taxon>
        <taxon>Pezizomycotina</taxon>
        <taxon>Sordariomycetes</taxon>
        <taxon>Xylariomycetidae</taxon>
        <taxon>Xylariales</taxon>
        <taxon>Microdochiaceae</taxon>
        <taxon>Microdochium</taxon>
    </lineage>
</organism>
<dbReference type="InParanoid" id="A0A136IQT9"/>
<dbReference type="OrthoDB" id="4762798at2759"/>
<dbReference type="Proteomes" id="UP000070501">
    <property type="component" value="Unassembled WGS sequence"/>
</dbReference>
<name>A0A136IQT9_9PEZI</name>
<proteinExistence type="predicted"/>
<dbReference type="AlphaFoldDB" id="A0A136IQT9"/>
<keyword evidence="2" id="KW-1185">Reference proteome</keyword>
<protein>
    <submittedName>
        <fullName evidence="1">Uncharacterized protein</fullName>
    </submittedName>
</protein>
<evidence type="ECO:0000313" key="2">
    <source>
        <dbReference type="Proteomes" id="UP000070501"/>
    </source>
</evidence>